<keyword evidence="3" id="KW-1133">Transmembrane helix</keyword>
<dbReference type="Proteomes" id="UP000237846">
    <property type="component" value="Unassembled WGS sequence"/>
</dbReference>
<keyword evidence="3" id="KW-0472">Membrane</keyword>
<feature type="transmembrane region" description="Helical" evidence="3">
    <location>
        <begin position="126"/>
        <end position="150"/>
    </location>
</feature>
<name>A0A2T0Q4G5_9ACTN</name>
<reference evidence="5 6" key="1">
    <citation type="submission" date="2018-03" db="EMBL/GenBank/DDBJ databases">
        <title>Genomic Encyclopedia of Archaeal and Bacterial Type Strains, Phase II (KMG-II): from individual species to whole genera.</title>
        <authorList>
            <person name="Goeker M."/>
        </authorList>
    </citation>
    <scope>NUCLEOTIDE SEQUENCE [LARGE SCALE GENOMIC DNA]</scope>
    <source>
        <strain evidence="5 6">DSM 45601</strain>
    </source>
</reference>
<dbReference type="PANTHER" id="PTHR33392:SF6">
    <property type="entry name" value="POLYISOPRENYL-TEICHOIC ACID--PEPTIDOGLYCAN TEICHOIC ACID TRANSFERASE TAGU"/>
    <property type="match status" value="1"/>
</dbReference>
<accession>A0A2T0Q4G5</accession>
<dbReference type="NCBIfam" id="TIGR00350">
    <property type="entry name" value="lytR_cpsA_psr"/>
    <property type="match status" value="1"/>
</dbReference>
<evidence type="ECO:0000313" key="6">
    <source>
        <dbReference type="Proteomes" id="UP000237846"/>
    </source>
</evidence>
<dbReference type="Gene3D" id="3.40.630.190">
    <property type="entry name" value="LCP protein"/>
    <property type="match status" value="1"/>
</dbReference>
<feature type="domain" description="Cell envelope-related transcriptional attenuator" evidence="4">
    <location>
        <begin position="200"/>
        <end position="370"/>
    </location>
</feature>
<evidence type="ECO:0000256" key="3">
    <source>
        <dbReference type="SAM" id="Phobius"/>
    </source>
</evidence>
<dbReference type="Pfam" id="PF03816">
    <property type="entry name" value="LytR_cpsA_psr"/>
    <property type="match status" value="1"/>
</dbReference>
<dbReference type="OrthoDB" id="3573673at2"/>
<evidence type="ECO:0000259" key="4">
    <source>
        <dbReference type="Pfam" id="PF03816"/>
    </source>
</evidence>
<organism evidence="5 6">
    <name type="scientific">Allonocardiopsis opalescens</name>
    <dbReference type="NCBI Taxonomy" id="1144618"/>
    <lineage>
        <taxon>Bacteria</taxon>
        <taxon>Bacillati</taxon>
        <taxon>Actinomycetota</taxon>
        <taxon>Actinomycetes</taxon>
        <taxon>Streptosporangiales</taxon>
        <taxon>Allonocardiopsis</taxon>
    </lineage>
</organism>
<feature type="region of interest" description="Disordered" evidence="2">
    <location>
        <begin position="445"/>
        <end position="505"/>
    </location>
</feature>
<dbReference type="PANTHER" id="PTHR33392">
    <property type="entry name" value="POLYISOPRENYL-TEICHOIC ACID--PEPTIDOGLYCAN TEICHOIC ACID TRANSFERASE TAGU"/>
    <property type="match status" value="1"/>
</dbReference>
<feature type="compositionally biased region" description="Polar residues" evidence="2">
    <location>
        <begin position="1"/>
        <end position="15"/>
    </location>
</feature>
<comment type="caution">
    <text evidence="5">The sequence shown here is derived from an EMBL/GenBank/DDBJ whole genome shotgun (WGS) entry which is preliminary data.</text>
</comment>
<keyword evidence="3" id="KW-0812">Transmembrane</keyword>
<keyword evidence="6" id="KW-1185">Reference proteome</keyword>
<dbReference type="InterPro" id="IPR004474">
    <property type="entry name" value="LytR_CpsA_psr"/>
</dbReference>
<comment type="similarity">
    <text evidence="1">Belongs to the LytR/CpsA/Psr (LCP) family.</text>
</comment>
<gene>
    <name evidence="5" type="ORF">CLV72_104275</name>
</gene>
<feature type="transmembrane region" description="Helical" evidence="3">
    <location>
        <begin position="47"/>
        <end position="70"/>
    </location>
</feature>
<evidence type="ECO:0000256" key="2">
    <source>
        <dbReference type="SAM" id="MobiDB-lite"/>
    </source>
</evidence>
<dbReference type="InterPro" id="IPR050922">
    <property type="entry name" value="LytR/CpsA/Psr_CW_biosynth"/>
</dbReference>
<feature type="region of interest" description="Disordered" evidence="2">
    <location>
        <begin position="1"/>
        <end position="20"/>
    </location>
</feature>
<dbReference type="AlphaFoldDB" id="A0A2T0Q4G5"/>
<feature type="transmembrane region" description="Helical" evidence="3">
    <location>
        <begin position="20"/>
        <end position="40"/>
    </location>
</feature>
<dbReference type="EMBL" id="PVZC01000004">
    <property type="protein sequence ID" value="PRX98696.1"/>
    <property type="molecule type" value="Genomic_DNA"/>
</dbReference>
<feature type="compositionally biased region" description="Low complexity" evidence="2">
    <location>
        <begin position="456"/>
        <end position="486"/>
    </location>
</feature>
<dbReference type="RefSeq" id="WP_106246075.1">
    <property type="nucleotide sequence ID" value="NZ_PVZC01000004.1"/>
</dbReference>
<proteinExistence type="inferred from homology"/>
<evidence type="ECO:0000256" key="1">
    <source>
        <dbReference type="ARBA" id="ARBA00006068"/>
    </source>
</evidence>
<feature type="transmembrane region" description="Helical" evidence="3">
    <location>
        <begin position="90"/>
        <end position="114"/>
    </location>
</feature>
<evidence type="ECO:0000313" key="5">
    <source>
        <dbReference type="EMBL" id="PRX98696.1"/>
    </source>
</evidence>
<protein>
    <submittedName>
        <fullName evidence="5">LytR family transcriptional attenuator</fullName>
    </submittedName>
</protein>
<sequence length="505" mass="54060">MAGDATQSYGRPTTPSKDRGLPSALGWTILSTAVPGLAHLRAGRRGLGFFLLTCFLLLVAGIAALAWWALAGDGLLELRRIALEEPQLVLGAGIALLVGALVWVGIIVHSFLVIRPRRLRWPGAALSVVVVAALCVGVAVPAGAAASYAYAQYELVNSLFGDPEDAEFAWGGSPNPWGEQERVNVLLLGGDAGSNRYGVRPDTTIVASIDLRTGNTVLLQIPRNLENVRFPPGSPLAEQFPYGFDQIFNEIYQFVADNPQTASTEARAADDPAAATLKEVVGYLLDLEIDYYAMVDMQGFVELIDAMGGVRITIEEPIVYGRYNEGLLEAGTRTLTGEEAMWYSRARTYSDDYTRMGRQGCVIQAVVEQAEPADLLLRFQELASVARSRVATDVPRNHVDDLLGLSETVRGGEMTTVQFTPPQIEPWAADWLKIRLMTHTALEESGATEAASDTGAEPAEQAEPSREPSAPAEPETGTEPEPAASPSSAGRQQGDGPGELGALCP</sequence>